<dbReference type="CDD" id="cd06141">
    <property type="entry name" value="WRN_exo"/>
    <property type="match status" value="1"/>
</dbReference>
<evidence type="ECO:0000256" key="7">
    <source>
        <dbReference type="ARBA" id="ARBA00023242"/>
    </source>
</evidence>
<evidence type="ECO:0000256" key="6">
    <source>
        <dbReference type="ARBA" id="ARBA00022842"/>
    </source>
</evidence>
<evidence type="ECO:0000313" key="13">
    <source>
        <dbReference type="Proteomes" id="UP000039324"/>
    </source>
</evidence>
<keyword evidence="13" id="KW-1185">Reference proteome</keyword>
<dbReference type="EMBL" id="CDSF01000108">
    <property type="protein sequence ID" value="CEP01101.1"/>
    <property type="molecule type" value="Genomic_DNA"/>
</dbReference>
<dbReference type="OrthoDB" id="1920326at2759"/>
<dbReference type="InterPro" id="IPR046616">
    <property type="entry name" value="DUF6729"/>
</dbReference>
<dbReference type="InterPro" id="IPR036397">
    <property type="entry name" value="RNaseH_sf"/>
</dbReference>
<keyword evidence="4" id="KW-0378">Hydrolase</keyword>
<reference evidence="12 13" key="1">
    <citation type="submission" date="2015-02" db="EMBL/GenBank/DDBJ databases">
        <authorList>
            <person name="Chooi Y.-H."/>
        </authorList>
    </citation>
    <scope>NUCLEOTIDE SEQUENCE [LARGE SCALE GENOMIC DNA]</scope>
    <source>
        <strain evidence="12">E3</strain>
    </source>
</reference>
<keyword evidence="7" id="KW-0539">Nucleus</keyword>
<feature type="compositionally biased region" description="Gly residues" evidence="10">
    <location>
        <begin position="138"/>
        <end position="154"/>
    </location>
</feature>
<evidence type="ECO:0000256" key="1">
    <source>
        <dbReference type="ARBA" id="ARBA00004123"/>
    </source>
</evidence>
<dbReference type="SUPFAM" id="SSF53098">
    <property type="entry name" value="Ribonuclease H-like"/>
    <property type="match status" value="1"/>
</dbReference>
<feature type="compositionally biased region" description="Basic residues" evidence="10">
    <location>
        <begin position="161"/>
        <end position="170"/>
    </location>
</feature>
<dbReference type="SMART" id="SM00474">
    <property type="entry name" value="35EXOc"/>
    <property type="match status" value="1"/>
</dbReference>
<dbReference type="GO" id="GO:0005634">
    <property type="term" value="C:nucleus"/>
    <property type="evidence" value="ECO:0007669"/>
    <property type="project" value="UniProtKB-SubCell"/>
</dbReference>
<evidence type="ECO:0000256" key="5">
    <source>
        <dbReference type="ARBA" id="ARBA00022839"/>
    </source>
</evidence>
<dbReference type="InterPro" id="IPR002562">
    <property type="entry name" value="3'-5'_exonuclease_dom"/>
</dbReference>
<proteinExistence type="predicted"/>
<evidence type="ECO:0000256" key="10">
    <source>
        <dbReference type="SAM" id="MobiDB-lite"/>
    </source>
</evidence>
<evidence type="ECO:0000313" key="12">
    <source>
        <dbReference type="EMBL" id="CEP01101.1"/>
    </source>
</evidence>
<keyword evidence="3" id="KW-0479">Metal-binding</keyword>
<dbReference type="STRING" id="37360.A0A0G4J1F9"/>
<evidence type="ECO:0000256" key="2">
    <source>
        <dbReference type="ARBA" id="ARBA00022722"/>
    </source>
</evidence>
<keyword evidence="5" id="KW-0269">Exonuclease</keyword>
<dbReference type="GO" id="GO:0006139">
    <property type="term" value="P:nucleobase-containing compound metabolic process"/>
    <property type="evidence" value="ECO:0007669"/>
    <property type="project" value="InterPro"/>
</dbReference>
<feature type="compositionally biased region" description="Basic and acidic residues" evidence="10">
    <location>
        <begin position="176"/>
        <end position="192"/>
    </location>
</feature>
<keyword evidence="2" id="KW-0540">Nuclease</keyword>
<protein>
    <recommendedName>
        <fullName evidence="8">3'-5' exonuclease</fullName>
    </recommendedName>
    <alternativeName>
        <fullName evidence="9">Werner Syndrome-like exonuclease</fullName>
    </alternativeName>
</protein>
<dbReference type="GO" id="GO:0046872">
    <property type="term" value="F:metal ion binding"/>
    <property type="evidence" value="ECO:0007669"/>
    <property type="project" value="UniProtKB-KW"/>
</dbReference>
<dbReference type="GO" id="GO:0003676">
    <property type="term" value="F:nucleic acid binding"/>
    <property type="evidence" value="ECO:0007669"/>
    <property type="project" value="InterPro"/>
</dbReference>
<accession>A0A0G4J1F9</accession>
<dbReference type="InterPro" id="IPR012337">
    <property type="entry name" value="RNaseH-like_sf"/>
</dbReference>
<dbReference type="Pfam" id="PF01612">
    <property type="entry name" value="DNA_pol_A_exo1"/>
    <property type="match status" value="1"/>
</dbReference>
<gene>
    <name evidence="12" type="ORF">PBRA_008413</name>
</gene>
<evidence type="ECO:0000256" key="3">
    <source>
        <dbReference type="ARBA" id="ARBA00022723"/>
    </source>
</evidence>
<keyword evidence="6" id="KW-0460">Magnesium</keyword>
<evidence type="ECO:0000256" key="9">
    <source>
        <dbReference type="ARBA" id="ARBA00042761"/>
    </source>
</evidence>
<sequence>MATSVAMYMIIAIAGTVLALQSLYEALAVVVFLLAEENRRRLQRTTFQVHVWIPEDFRHRCGMECSLLSLDVTVATTLEQVIEECRTRLHTLPPLDLHITEKHDVHHRKFGDATTIGDLRLEEGSVVYLRATPPNGRGVLGAGTGAVKSGGNGRRGPDKQPRKRSCRKKTQPPASKVHENLRPTADDSRAETNADPNASLLNPDDDFVGQYIHGVLKVLKLQLEKETGDIVDRLKAGHMWITAPNPVVACHRRGLRPDHFYKPDIFCWLPKLYFPELQLRCPHCGTTGFHVKNGYASNPEVRRVRGLRNMFYVFTNVLKCEQCRSSFYATHPDVIAHMPMAFNNELVLPFVLTESCGLDAAVVWLMPSLFNDGTTPESLSRTIDEAYKERRDLLHATYNALCDYYSPKDGSIALGYKTPAQFDPNIIDVNAPSAAHLASVFRRQTLLQKSYITVDALRRSASSLAYDFSHKVPRMMAKLAGNRMFDSLFQATNEFSEIVMFFFCVGTGFDQVAVSRTLCEMLPVNLMLCIQVKPGIKQWLHVRDLLGQPKPNVVFTDKCCEDQSLIKECFPYFADHESVPRAAHPTLTLPRRARVISHEEPANAVASTWMDKAQQSRRPFAAGVDCEWTSSAGQRTKVATLQVAVEGEDTVYIFHLSQMRKRPRMLKRFLECPTVIKAGRSIGIDKKYLAEDYQLVVESHDEALSNSWVELAAMATRLEAAPPRSSLAKLVENVLARNLPKPQHIRCSQWTADKLSDDQVEYAALDAYAGLMVYLRLAAKPDPSVRLAAMDSPQAEAGAPTPLPGMPVELLAGHTVAAMGKISTCHMQFWEKTKVTKSRIVIVVEKLSSASLNPISQIKEILPQTEVALPPTAIVVIVSKFNRCRLCATLITFTVPEKRYDEPVRCCLQDVFHLMKRIKVKKAHPFYSPYVIALSDAFFIWDSSDLNKVADSLRKRGEDPVHWKIFRRDYFLRRVRRRIPVPSVLRARILAVCDYFSKLLDHNGVPLFDEKCHKDLENLLEHIDKGCCSDPDGEGYPFYQEIGVDKDGLVIYRCSRGTNCCESNHRVLKKKFGSMNAGIALTEALMLQHVLRTNIRAAEKNRPGHYIIGHFKPWLVDLINFFGKRVWGTEPRPEVPSSLDWQWDKLLPHSSLFHFGGQIEQAKRGSPHRALSGDKKYLAFCQGARLPYLPLHTEQEKQLYVSVLSNYVRNHGGSSIDFDMLADTWNYTVLQVWDHYDSSAATDKSDREQGRIDQSSTLHETDCDRDWAHPNVFMKFAVHMKRYHDELAGKVDDRHIRRGSAEQTRALMNILWVDCTANMSNDRQRHGAAVPEISLEHLGPESSCHDISVDQPASITASLPAQPEQVTDPTIGLPDDCDVTTNPAGVDPDAESNLPRVSVLPGLALLPSPALDQREVVAGETRKRRRAKVSADQRRCRSVKQWYRTDEADDDEDLLCGKMGCPGVHNRRHCANDDPSSWITRKSDKALRYLKDTETRAKRKQLL</sequence>
<evidence type="ECO:0000256" key="4">
    <source>
        <dbReference type="ARBA" id="ARBA00022801"/>
    </source>
</evidence>
<dbReference type="InterPro" id="IPR051132">
    <property type="entry name" value="3-5_Exonuclease_domain"/>
</dbReference>
<dbReference type="PANTHER" id="PTHR13620">
    <property type="entry name" value="3-5 EXONUCLEASE"/>
    <property type="match status" value="1"/>
</dbReference>
<name>A0A0G4J1F9_PLABS</name>
<dbReference type="Proteomes" id="UP000039324">
    <property type="component" value="Unassembled WGS sequence"/>
</dbReference>
<comment type="subcellular location">
    <subcellularLocation>
        <location evidence="1">Nucleus</location>
    </subcellularLocation>
</comment>
<dbReference type="OMA" id="RRHCAND"/>
<dbReference type="Gene3D" id="3.30.420.10">
    <property type="entry name" value="Ribonuclease H-like superfamily/Ribonuclease H"/>
    <property type="match status" value="1"/>
</dbReference>
<evidence type="ECO:0000256" key="8">
    <source>
        <dbReference type="ARBA" id="ARBA00040531"/>
    </source>
</evidence>
<dbReference type="PANTHER" id="PTHR13620:SF109">
    <property type="entry name" value="3'-5' EXONUCLEASE"/>
    <property type="match status" value="1"/>
</dbReference>
<dbReference type="GO" id="GO:0008408">
    <property type="term" value="F:3'-5' exonuclease activity"/>
    <property type="evidence" value="ECO:0007669"/>
    <property type="project" value="InterPro"/>
</dbReference>
<evidence type="ECO:0000259" key="11">
    <source>
        <dbReference type="SMART" id="SM00474"/>
    </source>
</evidence>
<dbReference type="Pfam" id="PF20499">
    <property type="entry name" value="DUF6729"/>
    <property type="match status" value="1"/>
</dbReference>
<feature type="region of interest" description="Disordered" evidence="10">
    <location>
        <begin position="132"/>
        <end position="201"/>
    </location>
</feature>
<organism evidence="12 13">
    <name type="scientific">Plasmodiophora brassicae</name>
    <name type="common">Clubroot disease agent</name>
    <dbReference type="NCBI Taxonomy" id="37360"/>
    <lineage>
        <taxon>Eukaryota</taxon>
        <taxon>Sar</taxon>
        <taxon>Rhizaria</taxon>
        <taxon>Endomyxa</taxon>
        <taxon>Phytomyxea</taxon>
        <taxon>Plasmodiophorida</taxon>
        <taxon>Plasmodiophoridae</taxon>
        <taxon>Plasmodiophora</taxon>
    </lineage>
</organism>
<feature type="domain" description="3'-5' exonuclease" evidence="11">
    <location>
        <begin position="593"/>
        <end position="782"/>
    </location>
</feature>